<dbReference type="InterPro" id="IPR024185">
    <property type="entry name" value="FTHF_cligase-like_sf"/>
</dbReference>
<dbReference type="SUPFAM" id="SSF100950">
    <property type="entry name" value="NagB/RpiA/CoA transferase-like"/>
    <property type="match status" value="1"/>
</dbReference>
<dbReference type="Pfam" id="PF01812">
    <property type="entry name" value="5-FTHF_cyc-lig"/>
    <property type="match status" value="1"/>
</dbReference>
<dbReference type="EMBL" id="JBHRSL010000010">
    <property type="protein sequence ID" value="MFC3052695.1"/>
    <property type="molecule type" value="Genomic_DNA"/>
</dbReference>
<accession>A0ABV7D7P1</accession>
<sequence length="191" mass="21067">MIQETEKQQLRLEAKQIRAGASKMLGFKASEQATTHGLTLLSSFEKGAIIAGYWPIGDELDPRFLLHTLERRNFKLALPVITGKDKPLAFRLWGNGDPLEKGPFGTLQPPGDAPLVTPHVLLAPLLAFDADCYRLGWGGGFYDRTLALNTSIKAFGFAYAAQYVEHIPRSSYDWPMQGIITEAGVVLPKVQ</sequence>
<dbReference type="PANTHER" id="PTHR23407">
    <property type="entry name" value="ATPASE INHIBITOR/5-FORMYLTETRAHYDROFOLATE CYCLO-LIGASE"/>
    <property type="match status" value="1"/>
</dbReference>
<proteinExistence type="inferred from homology"/>
<comment type="similarity">
    <text evidence="1 4">Belongs to the 5-formyltetrahydrofolate cyclo-ligase family.</text>
</comment>
<dbReference type="Proteomes" id="UP001595444">
    <property type="component" value="Unassembled WGS sequence"/>
</dbReference>
<keyword evidence="2 4" id="KW-0547">Nucleotide-binding</keyword>
<dbReference type="NCBIfam" id="TIGR02727">
    <property type="entry name" value="MTHFS_bact"/>
    <property type="match status" value="1"/>
</dbReference>
<comment type="caution">
    <text evidence="5">The sequence shown here is derived from an EMBL/GenBank/DDBJ whole genome shotgun (WGS) entry which is preliminary data.</text>
</comment>
<evidence type="ECO:0000256" key="1">
    <source>
        <dbReference type="ARBA" id="ARBA00010638"/>
    </source>
</evidence>
<gene>
    <name evidence="5" type="ORF">ACFOKA_12340</name>
</gene>
<reference evidence="6" key="1">
    <citation type="journal article" date="2019" name="Int. J. Syst. Evol. Microbiol.">
        <title>The Global Catalogue of Microorganisms (GCM) 10K type strain sequencing project: providing services to taxonomists for standard genome sequencing and annotation.</title>
        <authorList>
            <consortium name="The Broad Institute Genomics Platform"/>
            <consortium name="The Broad Institute Genome Sequencing Center for Infectious Disease"/>
            <person name="Wu L."/>
            <person name="Ma J."/>
        </authorList>
    </citation>
    <scope>NUCLEOTIDE SEQUENCE [LARGE SCALE GENOMIC DNA]</scope>
    <source>
        <strain evidence="6">KCTC 62164</strain>
    </source>
</reference>
<organism evidence="5 6">
    <name type="scientific">Kordiimonas pumila</name>
    <dbReference type="NCBI Taxonomy" id="2161677"/>
    <lineage>
        <taxon>Bacteria</taxon>
        <taxon>Pseudomonadati</taxon>
        <taxon>Pseudomonadota</taxon>
        <taxon>Alphaproteobacteria</taxon>
        <taxon>Kordiimonadales</taxon>
        <taxon>Kordiimonadaceae</taxon>
        <taxon>Kordiimonas</taxon>
    </lineage>
</organism>
<comment type="cofactor">
    <cofactor evidence="4">
        <name>Mg(2+)</name>
        <dbReference type="ChEBI" id="CHEBI:18420"/>
    </cofactor>
</comment>
<evidence type="ECO:0000256" key="4">
    <source>
        <dbReference type="RuleBase" id="RU361279"/>
    </source>
</evidence>
<dbReference type="InterPro" id="IPR002698">
    <property type="entry name" value="FTHF_cligase"/>
</dbReference>
<dbReference type="RefSeq" id="WP_194213652.1">
    <property type="nucleotide sequence ID" value="NZ_CP061205.1"/>
</dbReference>
<evidence type="ECO:0000256" key="2">
    <source>
        <dbReference type="ARBA" id="ARBA00022741"/>
    </source>
</evidence>
<keyword evidence="6" id="KW-1185">Reference proteome</keyword>
<keyword evidence="4" id="KW-0460">Magnesium</keyword>
<evidence type="ECO:0000313" key="5">
    <source>
        <dbReference type="EMBL" id="MFC3052695.1"/>
    </source>
</evidence>
<comment type="catalytic activity">
    <reaction evidence="4">
        <text>(6S)-5-formyl-5,6,7,8-tetrahydrofolate + ATP = (6R)-5,10-methenyltetrahydrofolate + ADP + phosphate</text>
        <dbReference type="Rhea" id="RHEA:10488"/>
        <dbReference type="ChEBI" id="CHEBI:30616"/>
        <dbReference type="ChEBI" id="CHEBI:43474"/>
        <dbReference type="ChEBI" id="CHEBI:57455"/>
        <dbReference type="ChEBI" id="CHEBI:57457"/>
        <dbReference type="ChEBI" id="CHEBI:456216"/>
        <dbReference type="EC" id="6.3.3.2"/>
    </reaction>
</comment>
<dbReference type="EC" id="6.3.3.2" evidence="4"/>
<keyword evidence="4" id="KW-0479">Metal-binding</keyword>
<dbReference type="GO" id="GO:0030272">
    <property type="term" value="F:5-formyltetrahydrofolate cyclo-ligase activity"/>
    <property type="evidence" value="ECO:0007669"/>
    <property type="project" value="UniProtKB-EC"/>
</dbReference>
<dbReference type="PANTHER" id="PTHR23407:SF1">
    <property type="entry name" value="5-FORMYLTETRAHYDROFOLATE CYCLO-LIGASE"/>
    <property type="match status" value="1"/>
</dbReference>
<dbReference type="InterPro" id="IPR037171">
    <property type="entry name" value="NagB/RpiA_transferase-like"/>
</dbReference>
<protein>
    <recommendedName>
        <fullName evidence="4">5-formyltetrahydrofolate cyclo-ligase</fullName>
        <ecNumber evidence="4">6.3.3.2</ecNumber>
    </recommendedName>
</protein>
<keyword evidence="5" id="KW-0436">Ligase</keyword>
<name>A0ABV7D7P1_9PROT</name>
<dbReference type="PIRSF" id="PIRSF006806">
    <property type="entry name" value="FTHF_cligase"/>
    <property type="match status" value="1"/>
</dbReference>
<keyword evidence="3 4" id="KW-0067">ATP-binding</keyword>
<dbReference type="Gene3D" id="3.40.50.10420">
    <property type="entry name" value="NagB/RpiA/CoA transferase-like"/>
    <property type="match status" value="1"/>
</dbReference>
<evidence type="ECO:0000313" key="6">
    <source>
        <dbReference type="Proteomes" id="UP001595444"/>
    </source>
</evidence>
<evidence type="ECO:0000256" key="3">
    <source>
        <dbReference type="ARBA" id="ARBA00022840"/>
    </source>
</evidence>